<name>A0ABQ4LYS1_9BACL</name>
<proteinExistence type="predicted"/>
<reference evidence="1 2" key="1">
    <citation type="submission" date="2021-03" db="EMBL/GenBank/DDBJ databases">
        <title>Antimicrobial resistance genes in bacteria isolated from Japanese honey, and their potential for conferring macrolide and lincosamide resistance in the American foulbrood pathogen Paenibacillus larvae.</title>
        <authorList>
            <person name="Okamoto M."/>
            <person name="Kumagai M."/>
            <person name="Kanamori H."/>
            <person name="Takamatsu D."/>
        </authorList>
    </citation>
    <scope>NUCLEOTIDE SEQUENCE [LARGE SCALE GENOMIC DNA]</scope>
    <source>
        <strain evidence="1 2">J21TS3</strain>
    </source>
</reference>
<dbReference type="EMBL" id="BORW01000018">
    <property type="protein sequence ID" value="GIO68424.1"/>
    <property type="molecule type" value="Genomic_DNA"/>
</dbReference>
<protein>
    <recommendedName>
        <fullName evidence="3">Bacterial sugar transferase domain-containing protein</fullName>
    </recommendedName>
</protein>
<accession>A0ABQ4LYS1</accession>
<organism evidence="1 2">
    <name type="scientific">Paenibacillus cookii</name>
    <dbReference type="NCBI Taxonomy" id="157839"/>
    <lineage>
        <taxon>Bacteria</taxon>
        <taxon>Bacillati</taxon>
        <taxon>Bacillota</taxon>
        <taxon>Bacilli</taxon>
        <taxon>Bacillales</taxon>
        <taxon>Paenibacillaceae</taxon>
        <taxon>Paenibacillus</taxon>
    </lineage>
</organism>
<evidence type="ECO:0000313" key="1">
    <source>
        <dbReference type="EMBL" id="GIO68424.1"/>
    </source>
</evidence>
<gene>
    <name evidence="1" type="ORF">J21TS3_32450</name>
</gene>
<sequence>MPLPGLVVSKKWSFLNEWALTDRLYQSYKKLPSGKFKLVKMRVMSHDVKIAPFNKQSMLL</sequence>
<dbReference type="Proteomes" id="UP000680638">
    <property type="component" value="Unassembled WGS sequence"/>
</dbReference>
<evidence type="ECO:0000313" key="2">
    <source>
        <dbReference type="Proteomes" id="UP000680638"/>
    </source>
</evidence>
<evidence type="ECO:0008006" key="3">
    <source>
        <dbReference type="Google" id="ProtNLM"/>
    </source>
</evidence>
<keyword evidence="2" id="KW-1185">Reference proteome</keyword>
<comment type="caution">
    <text evidence="1">The sequence shown here is derived from an EMBL/GenBank/DDBJ whole genome shotgun (WGS) entry which is preliminary data.</text>
</comment>